<dbReference type="InterPro" id="IPR003594">
    <property type="entry name" value="HATPase_dom"/>
</dbReference>
<keyword evidence="3" id="KW-0547">Nucleotide-binding</keyword>
<evidence type="ECO:0000259" key="2">
    <source>
        <dbReference type="Pfam" id="PF13581"/>
    </source>
</evidence>
<evidence type="ECO:0000256" key="1">
    <source>
        <dbReference type="ARBA" id="ARBA00022527"/>
    </source>
</evidence>
<dbReference type="PANTHER" id="PTHR35526">
    <property type="entry name" value="ANTI-SIGMA-F FACTOR RSBW-RELATED"/>
    <property type="match status" value="1"/>
</dbReference>
<protein>
    <submittedName>
        <fullName evidence="3">ATP-binding protein</fullName>
    </submittedName>
</protein>
<accession>A0ABS3RGD3</accession>
<dbReference type="CDD" id="cd16936">
    <property type="entry name" value="HATPase_RsbW-like"/>
    <property type="match status" value="1"/>
</dbReference>
<dbReference type="PANTHER" id="PTHR35526:SF3">
    <property type="entry name" value="ANTI-SIGMA-F FACTOR RSBW"/>
    <property type="match status" value="1"/>
</dbReference>
<feature type="domain" description="Histidine kinase/HSP90-like ATPase" evidence="2">
    <location>
        <begin position="25"/>
        <end position="131"/>
    </location>
</feature>
<dbReference type="Pfam" id="PF13581">
    <property type="entry name" value="HATPase_c_2"/>
    <property type="match status" value="1"/>
</dbReference>
<dbReference type="Gene3D" id="3.30.565.10">
    <property type="entry name" value="Histidine kinase-like ATPase, C-terminal domain"/>
    <property type="match status" value="1"/>
</dbReference>
<organism evidence="3 4">
    <name type="scientific">Actinomadura nitritigenes</name>
    <dbReference type="NCBI Taxonomy" id="134602"/>
    <lineage>
        <taxon>Bacteria</taxon>
        <taxon>Bacillati</taxon>
        <taxon>Actinomycetota</taxon>
        <taxon>Actinomycetes</taxon>
        <taxon>Streptosporangiales</taxon>
        <taxon>Thermomonosporaceae</taxon>
        <taxon>Actinomadura</taxon>
    </lineage>
</organism>
<keyword evidence="4" id="KW-1185">Reference proteome</keyword>
<evidence type="ECO:0000313" key="4">
    <source>
        <dbReference type="Proteomes" id="UP000666915"/>
    </source>
</evidence>
<dbReference type="EMBL" id="JAGEOK010000050">
    <property type="protein sequence ID" value="MBO2444653.1"/>
    <property type="molecule type" value="Genomic_DNA"/>
</dbReference>
<dbReference type="SUPFAM" id="SSF55874">
    <property type="entry name" value="ATPase domain of HSP90 chaperone/DNA topoisomerase II/histidine kinase"/>
    <property type="match status" value="1"/>
</dbReference>
<gene>
    <name evidence="3" type="ORF">J4557_44770</name>
</gene>
<dbReference type="InterPro" id="IPR050267">
    <property type="entry name" value="Anti-sigma-factor_SerPK"/>
</dbReference>
<sequence length="139" mass="14985">MTERVPTLQMHKSGEIRMTLLAVESSVALARNLVRYALSNWGYSRSLVDDSVLVMSEITTNAAVVARGHHIRIRIATHNGAPLLECWDPVPELPLPRDADADAESGRGLAIIAAYAKDNGVRSSATGTGKIIWALMPPA</sequence>
<keyword evidence="1" id="KW-0723">Serine/threonine-protein kinase</keyword>
<dbReference type="RefSeq" id="WP_208273290.1">
    <property type="nucleotide sequence ID" value="NZ_BAAAGM010000006.1"/>
</dbReference>
<evidence type="ECO:0000313" key="3">
    <source>
        <dbReference type="EMBL" id="MBO2444653.1"/>
    </source>
</evidence>
<dbReference type="Proteomes" id="UP000666915">
    <property type="component" value="Unassembled WGS sequence"/>
</dbReference>
<comment type="caution">
    <text evidence="3">The sequence shown here is derived from an EMBL/GenBank/DDBJ whole genome shotgun (WGS) entry which is preliminary data.</text>
</comment>
<proteinExistence type="predicted"/>
<dbReference type="InterPro" id="IPR036890">
    <property type="entry name" value="HATPase_C_sf"/>
</dbReference>
<reference evidence="3 4" key="1">
    <citation type="submission" date="2021-03" db="EMBL/GenBank/DDBJ databases">
        <authorList>
            <person name="Kanchanasin P."/>
            <person name="Saeng-In P."/>
            <person name="Phongsopitanun W."/>
            <person name="Yuki M."/>
            <person name="Kudo T."/>
            <person name="Ohkuma M."/>
            <person name="Tanasupawat S."/>
        </authorList>
    </citation>
    <scope>NUCLEOTIDE SEQUENCE [LARGE SCALE GENOMIC DNA]</scope>
    <source>
        <strain evidence="3 4">L46</strain>
    </source>
</reference>
<dbReference type="GO" id="GO:0005524">
    <property type="term" value="F:ATP binding"/>
    <property type="evidence" value="ECO:0007669"/>
    <property type="project" value="UniProtKB-KW"/>
</dbReference>
<keyword evidence="1" id="KW-0418">Kinase</keyword>
<name>A0ABS3RGD3_9ACTN</name>
<keyword evidence="1" id="KW-0808">Transferase</keyword>
<keyword evidence="3" id="KW-0067">ATP-binding</keyword>